<dbReference type="GO" id="GO:0005886">
    <property type="term" value="C:plasma membrane"/>
    <property type="evidence" value="ECO:0007669"/>
    <property type="project" value="TreeGrafter"/>
</dbReference>
<evidence type="ECO:0000313" key="4">
    <source>
        <dbReference type="Ensembl" id="ENSCCRP00015089280.1"/>
    </source>
</evidence>
<evidence type="ECO:0000256" key="2">
    <source>
        <dbReference type="PROSITE-ProRule" id="PRU00192"/>
    </source>
</evidence>
<keyword evidence="1 2" id="KW-0728">SH3 domain</keyword>
<dbReference type="PANTHER" id="PTHR10654:SF19">
    <property type="entry name" value="CAS SCAFFOLDING PROTEIN FAMILY MEMBER 4"/>
    <property type="match status" value="1"/>
</dbReference>
<dbReference type="FunFam" id="2.30.30.40:FF:000009">
    <property type="entry name" value="Breast cancer anti-estrogen resistance 1"/>
    <property type="match status" value="1"/>
</dbReference>
<dbReference type="AlphaFoldDB" id="A0A8C1XYL3"/>
<dbReference type="Proteomes" id="UP000694700">
    <property type="component" value="Unplaced"/>
</dbReference>
<accession>A0A8C1XYL3</accession>
<dbReference type="Gene3D" id="2.30.30.40">
    <property type="entry name" value="SH3 Domains"/>
    <property type="match status" value="1"/>
</dbReference>
<feature type="domain" description="SH3" evidence="3">
    <location>
        <begin position="6"/>
        <end position="68"/>
    </location>
</feature>
<proteinExistence type="predicted"/>
<reference evidence="4" key="1">
    <citation type="submission" date="2025-08" db="UniProtKB">
        <authorList>
            <consortium name="Ensembl"/>
        </authorList>
    </citation>
    <scope>IDENTIFICATION</scope>
</reference>
<protein>
    <recommendedName>
        <fullName evidence="3">SH3 domain-containing protein</fullName>
    </recommendedName>
</protein>
<dbReference type="GO" id="GO:0016477">
    <property type="term" value="P:cell migration"/>
    <property type="evidence" value="ECO:0007669"/>
    <property type="project" value="TreeGrafter"/>
</dbReference>
<dbReference type="PROSITE" id="PS50002">
    <property type="entry name" value="SH3"/>
    <property type="match status" value="1"/>
</dbReference>
<sequence>CSNNSNIKLFARALYDNTAETEDELAFRKGDIVMVLEKNVAGSIGWWKCSLLGRQGLAPANRLAPLSPAEAEKISMTLGTEKDYLNQNIYQTPKATRQPEIPIYEEMSTIYKVPLQAVPAPDKNPCWQRVHRWGPGGFLCWDRYVAQGLYKLVKE</sequence>
<evidence type="ECO:0000259" key="3">
    <source>
        <dbReference type="PROSITE" id="PS50002"/>
    </source>
</evidence>
<organism evidence="4 5">
    <name type="scientific">Cyprinus carpio</name>
    <name type="common">Common carp</name>
    <dbReference type="NCBI Taxonomy" id="7962"/>
    <lineage>
        <taxon>Eukaryota</taxon>
        <taxon>Metazoa</taxon>
        <taxon>Chordata</taxon>
        <taxon>Craniata</taxon>
        <taxon>Vertebrata</taxon>
        <taxon>Euteleostomi</taxon>
        <taxon>Actinopterygii</taxon>
        <taxon>Neopterygii</taxon>
        <taxon>Teleostei</taxon>
        <taxon>Ostariophysi</taxon>
        <taxon>Cypriniformes</taxon>
        <taxon>Cyprinidae</taxon>
        <taxon>Cyprininae</taxon>
        <taxon>Cyprinus</taxon>
    </lineage>
</organism>
<dbReference type="SUPFAM" id="SSF50044">
    <property type="entry name" value="SH3-domain"/>
    <property type="match status" value="1"/>
</dbReference>
<dbReference type="GO" id="GO:0007169">
    <property type="term" value="P:cell surface receptor protein tyrosine kinase signaling pathway"/>
    <property type="evidence" value="ECO:0007669"/>
    <property type="project" value="TreeGrafter"/>
</dbReference>
<dbReference type="PANTHER" id="PTHR10654">
    <property type="entry name" value="CAS SCAFFOLDING PROTEIN"/>
    <property type="match status" value="1"/>
</dbReference>
<dbReference type="Pfam" id="PF00018">
    <property type="entry name" value="SH3_1"/>
    <property type="match status" value="1"/>
</dbReference>
<dbReference type="Ensembl" id="ENSCCRT00015092156.1">
    <property type="protein sequence ID" value="ENSCCRP00015089280.1"/>
    <property type="gene ID" value="ENSCCRG00015036030.1"/>
</dbReference>
<dbReference type="InterPro" id="IPR001452">
    <property type="entry name" value="SH3_domain"/>
</dbReference>
<evidence type="ECO:0000313" key="5">
    <source>
        <dbReference type="Proteomes" id="UP000694700"/>
    </source>
</evidence>
<name>A0A8C1XYL3_CYPCA</name>
<dbReference type="InterPro" id="IPR036028">
    <property type="entry name" value="SH3-like_dom_sf"/>
</dbReference>
<dbReference type="InterPro" id="IPR037362">
    <property type="entry name" value="CAS_fam"/>
</dbReference>
<dbReference type="GO" id="GO:0005737">
    <property type="term" value="C:cytoplasm"/>
    <property type="evidence" value="ECO:0007669"/>
    <property type="project" value="TreeGrafter"/>
</dbReference>
<dbReference type="SMART" id="SM00326">
    <property type="entry name" value="SH3"/>
    <property type="match status" value="1"/>
</dbReference>
<evidence type="ECO:0000256" key="1">
    <source>
        <dbReference type="ARBA" id="ARBA00022443"/>
    </source>
</evidence>
<dbReference type="PRINTS" id="PR00452">
    <property type="entry name" value="SH3DOMAIN"/>
</dbReference>